<dbReference type="AlphaFoldDB" id="A7EHS8"/>
<dbReference type="KEGG" id="ssl:SS1G_04870"/>
<organism evidence="1 2">
    <name type="scientific">Sclerotinia sclerotiorum (strain ATCC 18683 / 1980 / Ss-1)</name>
    <name type="common">White mold</name>
    <name type="synonym">Whetzelinia sclerotiorum</name>
    <dbReference type="NCBI Taxonomy" id="665079"/>
    <lineage>
        <taxon>Eukaryota</taxon>
        <taxon>Fungi</taxon>
        <taxon>Dikarya</taxon>
        <taxon>Ascomycota</taxon>
        <taxon>Pezizomycotina</taxon>
        <taxon>Leotiomycetes</taxon>
        <taxon>Helotiales</taxon>
        <taxon>Sclerotiniaceae</taxon>
        <taxon>Sclerotinia</taxon>
    </lineage>
</organism>
<keyword evidence="2" id="KW-1185">Reference proteome</keyword>
<name>A7EHS8_SCLS1</name>
<sequence length="76" mass="8365">MMGIGTRQHPTIREVLLVHLVRPRGQNQGGIQVMLASQVSVTGVLAAIRINHTFLRGGGILMLDYMTTDQKGQRLL</sequence>
<dbReference type="EMBL" id="CH476626">
    <property type="protein sequence ID" value="EDO02394.1"/>
    <property type="molecule type" value="Genomic_DNA"/>
</dbReference>
<reference evidence="2" key="1">
    <citation type="journal article" date="2011" name="PLoS Genet.">
        <title>Genomic analysis of the necrotrophic fungal pathogens Sclerotinia sclerotiorum and Botrytis cinerea.</title>
        <authorList>
            <person name="Amselem J."/>
            <person name="Cuomo C.A."/>
            <person name="van Kan J.A."/>
            <person name="Viaud M."/>
            <person name="Benito E.P."/>
            <person name="Couloux A."/>
            <person name="Coutinho P.M."/>
            <person name="de Vries R.P."/>
            <person name="Dyer P.S."/>
            <person name="Fillinger S."/>
            <person name="Fournier E."/>
            <person name="Gout L."/>
            <person name="Hahn M."/>
            <person name="Kohn L."/>
            <person name="Lapalu N."/>
            <person name="Plummer K.M."/>
            <person name="Pradier J.M."/>
            <person name="Quevillon E."/>
            <person name="Sharon A."/>
            <person name="Simon A."/>
            <person name="ten Have A."/>
            <person name="Tudzynski B."/>
            <person name="Tudzynski P."/>
            <person name="Wincker P."/>
            <person name="Andrew M."/>
            <person name="Anthouard V."/>
            <person name="Beever R.E."/>
            <person name="Beffa R."/>
            <person name="Benoit I."/>
            <person name="Bouzid O."/>
            <person name="Brault B."/>
            <person name="Chen Z."/>
            <person name="Choquer M."/>
            <person name="Collemare J."/>
            <person name="Cotton P."/>
            <person name="Danchin E.G."/>
            <person name="Da Silva C."/>
            <person name="Gautier A."/>
            <person name="Giraud C."/>
            <person name="Giraud T."/>
            <person name="Gonzalez C."/>
            <person name="Grossetete S."/>
            <person name="Guldener U."/>
            <person name="Henrissat B."/>
            <person name="Howlett B.J."/>
            <person name="Kodira C."/>
            <person name="Kretschmer M."/>
            <person name="Lappartient A."/>
            <person name="Leroch M."/>
            <person name="Levis C."/>
            <person name="Mauceli E."/>
            <person name="Neuveglise C."/>
            <person name="Oeser B."/>
            <person name="Pearson M."/>
            <person name="Poulain J."/>
            <person name="Poussereau N."/>
            <person name="Quesneville H."/>
            <person name="Rascle C."/>
            <person name="Schumacher J."/>
            <person name="Segurens B."/>
            <person name="Sexton A."/>
            <person name="Silva E."/>
            <person name="Sirven C."/>
            <person name="Soanes D.M."/>
            <person name="Talbot N.J."/>
            <person name="Templeton M."/>
            <person name="Yandava C."/>
            <person name="Yarden O."/>
            <person name="Zeng Q."/>
            <person name="Rollins J.A."/>
            <person name="Lebrun M.H."/>
            <person name="Dickman M."/>
        </authorList>
    </citation>
    <scope>NUCLEOTIDE SEQUENCE [LARGE SCALE GENOMIC DNA]</scope>
    <source>
        <strain evidence="2">ATCC 18683 / 1980 / Ss-1</strain>
    </source>
</reference>
<dbReference type="InParanoid" id="A7EHS8"/>
<dbReference type="GeneID" id="5490119"/>
<evidence type="ECO:0000313" key="1">
    <source>
        <dbReference type="EMBL" id="EDO02394.1"/>
    </source>
</evidence>
<accession>A7EHS8</accession>
<evidence type="ECO:0000313" key="2">
    <source>
        <dbReference type="Proteomes" id="UP000001312"/>
    </source>
</evidence>
<gene>
    <name evidence="1" type="ORF">SS1G_04870</name>
</gene>
<dbReference type="HOGENOM" id="CLU_2655960_0_0_1"/>
<dbReference type="Proteomes" id="UP000001312">
    <property type="component" value="Unassembled WGS sequence"/>
</dbReference>
<dbReference type="RefSeq" id="XP_001593443.1">
    <property type="nucleotide sequence ID" value="XM_001593393.1"/>
</dbReference>
<proteinExistence type="predicted"/>
<protein>
    <submittedName>
        <fullName evidence="1">Uncharacterized protein</fullName>
    </submittedName>
</protein>